<feature type="compositionally biased region" description="Basic and acidic residues" evidence="1">
    <location>
        <begin position="83"/>
        <end position="95"/>
    </location>
</feature>
<dbReference type="EMBL" id="BAAAPN010000047">
    <property type="protein sequence ID" value="GAA1760554.1"/>
    <property type="molecule type" value="Genomic_DNA"/>
</dbReference>
<sequence length="119" mass="11960">MLAAPPLDALAPVATLVVAALTLGAPSPVPVGRVAPADDMPLQPASTRASDATTAATAYGRVAGVDGWPDRTASGWTASGSGMRREPGQRLDQPTHHGCLGGRDCGDIVSSMVQHVGGH</sequence>
<evidence type="ECO:0000313" key="3">
    <source>
        <dbReference type="Proteomes" id="UP001501475"/>
    </source>
</evidence>
<dbReference type="Proteomes" id="UP001501475">
    <property type="component" value="Unassembled WGS sequence"/>
</dbReference>
<feature type="region of interest" description="Disordered" evidence="1">
    <location>
        <begin position="28"/>
        <end position="51"/>
    </location>
</feature>
<organism evidence="2 3">
    <name type="scientific">Nostocoides vanveenii</name>
    <dbReference type="NCBI Taxonomy" id="330835"/>
    <lineage>
        <taxon>Bacteria</taxon>
        <taxon>Bacillati</taxon>
        <taxon>Actinomycetota</taxon>
        <taxon>Actinomycetes</taxon>
        <taxon>Micrococcales</taxon>
        <taxon>Intrasporangiaceae</taxon>
        <taxon>Nostocoides</taxon>
    </lineage>
</organism>
<gene>
    <name evidence="2" type="ORF">GCM10009810_20090</name>
</gene>
<protein>
    <submittedName>
        <fullName evidence="2">Uncharacterized protein</fullName>
    </submittedName>
</protein>
<proteinExistence type="predicted"/>
<name>A0ABN2KMR8_9MICO</name>
<evidence type="ECO:0000256" key="1">
    <source>
        <dbReference type="SAM" id="MobiDB-lite"/>
    </source>
</evidence>
<evidence type="ECO:0000313" key="2">
    <source>
        <dbReference type="EMBL" id="GAA1760554.1"/>
    </source>
</evidence>
<keyword evidence="3" id="KW-1185">Reference proteome</keyword>
<reference evidence="2 3" key="1">
    <citation type="journal article" date="2019" name="Int. J. Syst. Evol. Microbiol.">
        <title>The Global Catalogue of Microorganisms (GCM) 10K type strain sequencing project: providing services to taxonomists for standard genome sequencing and annotation.</title>
        <authorList>
            <consortium name="The Broad Institute Genomics Platform"/>
            <consortium name="The Broad Institute Genome Sequencing Center for Infectious Disease"/>
            <person name="Wu L."/>
            <person name="Ma J."/>
        </authorList>
    </citation>
    <scope>NUCLEOTIDE SEQUENCE [LARGE SCALE GENOMIC DNA]</scope>
    <source>
        <strain evidence="2 3">JCM 15591</strain>
    </source>
</reference>
<feature type="region of interest" description="Disordered" evidence="1">
    <location>
        <begin position="69"/>
        <end position="98"/>
    </location>
</feature>
<comment type="caution">
    <text evidence="2">The sequence shown here is derived from an EMBL/GenBank/DDBJ whole genome shotgun (WGS) entry which is preliminary data.</text>
</comment>
<accession>A0ABN2KMR8</accession>